<dbReference type="OrthoDB" id="9810012at2"/>
<dbReference type="AlphaFoldDB" id="A0A0R2BTE0"/>
<dbReference type="STRING" id="1423738.FC84_GL000945"/>
<evidence type="ECO:0000313" key="2">
    <source>
        <dbReference type="Proteomes" id="UP000051813"/>
    </source>
</evidence>
<evidence type="ECO:0000313" key="1">
    <source>
        <dbReference type="EMBL" id="KRM79641.1"/>
    </source>
</evidence>
<gene>
    <name evidence="1" type="ORF">FC84_GL000945</name>
</gene>
<comment type="caution">
    <text evidence="1">The sequence shown here is derived from an EMBL/GenBank/DDBJ whole genome shotgun (WGS) entry which is preliminary data.</text>
</comment>
<dbReference type="Proteomes" id="UP000051813">
    <property type="component" value="Unassembled WGS sequence"/>
</dbReference>
<proteinExistence type="predicted"/>
<protein>
    <recommendedName>
        <fullName evidence="3">Phospholipase C/D domain-containing protein</fullName>
    </recommendedName>
</protein>
<reference evidence="1 2" key="1">
    <citation type="journal article" date="2015" name="Genome Announc.">
        <title>Expanding the biotechnology potential of lactobacilli through comparative genomics of 213 strains and associated genera.</title>
        <authorList>
            <person name="Sun Z."/>
            <person name="Harris H.M."/>
            <person name="McCann A."/>
            <person name="Guo C."/>
            <person name="Argimon S."/>
            <person name="Zhang W."/>
            <person name="Yang X."/>
            <person name="Jeffery I.B."/>
            <person name="Cooney J.C."/>
            <person name="Kagawa T.F."/>
            <person name="Liu W."/>
            <person name="Song Y."/>
            <person name="Salvetti E."/>
            <person name="Wrobel A."/>
            <person name="Rasinkangas P."/>
            <person name="Parkhill J."/>
            <person name="Rea M.C."/>
            <person name="O'Sullivan O."/>
            <person name="Ritari J."/>
            <person name="Douillard F.P."/>
            <person name="Paul Ross R."/>
            <person name="Yang R."/>
            <person name="Briner A.E."/>
            <person name="Felis G.E."/>
            <person name="de Vos W.M."/>
            <person name="Barrangou R."/>
            <person name="Klaenhammer T.R."/>
            <person name="Caufield P.W."/>
            <person name="Cui Y."/>
            <person name="Zhang H."/>
            <person name="O'Toole P.W."/>
        </authorList>
    </citation>
    <scope>NUCLEOTIDE SEQUENCE [LARGE SCALE GENOMIC DNA]</scope>
    <source>
        <strain evidence="1 2">DSM 20335</strain>
    </source>
</reference>
<evidence type="ECO:0008006" key="3">
    <source>
        <dbReference type="Google" id="ProtNLM"/>
    </source>
</evidence>
<sequence>MGSRMMHYVIGRTLAKRYHFSDSFLLGAIAPDVQKNMAVPKDVSHFIERDEHGFGDIKLQRFAQQYQRYWNDEFVQGYYCHLIADEVWLQGPINQQARQWPFGSIERDQYVDQHYQDFHSFNAILRDHFQLTPPTFTYQLDYPIQEIEPRFLPALVQDLVADFKDQQQPLKVLTEKQVFDYLDKSIAAYEQTL</sequence>
<keyword evidence="2" id="KW-1185">Reference proteome</keyword>
<accession>A0A0R2BTE0</accession>
<dbReference type="RefSeq" id="WP_057754277.1">
    <property type="nucleotide sequence ID" value="NZ_AYYK01000002.1"/>
</dbReference>
<dbReference type="EMBL" id="AYYK01000002">
    <property type="protein sequence ID" value="KRM79641.1"/>
    <property type="molecule type" value="Genomic_DNA"/>
</dbReference>
<dbReference type="PATRIC" id="fig|1423738.3.peg.954"/>
<name>A0A0R2BTE0_9LACO</name>
<organism evidence="1 2">
    <name type="scientific">Lapidilactobacillus dextrinicus DSM 20335</name>
    <dbReference type="NCBI Taxonomy" id="1423738"/>
    <lineage>
        <taxon>Bacteria</taxon>
        <taxon>Bacillati</taxon>
        <taxon>Bacillota</taxon>
        <taxon>Bacilli</taxon>
        <taxon>Lactobacillales</taxon>
        <taxon>Lactobacillaceae</taxon>
        <taxon>Lapidilactobacillus</taxon>
    </lineage>
</organism>